<evidence type="ECO:0000256" key="3">
    <source>
        <dbReference type="ARBA" id="ARBA00007653"/>
    </source>
</evidence>
<dbReference type="FunFam" id="1.10.150.570:FF:000001">
    <property type="entry name" value="tRNA uridine 5-carboxymethylaminomethyl modification enzyme MnmG"/>
    <property type="match status" value="1"/>
</dbReference>
<evidence type="ECO:0000256" key="5">
    <source>
        <dbReference type="ARBA" id="ARBA00022630"/>
    </source>
</evidence>
<dbReference type="SUPFAM" id="SSF51905">
    <property type="entry name" value="FAD/NAD(P)-binding domain"/>
    <property type="match status" value="1"/>
</dbReference>
<comment type="function">
    <text evidence="2 11">NAD-binding protein involved in the addition of a carboxymethylaminomethyl (cmnm) group at the wobble position (U34) of certain tRNAs, forming tRNA-cmnm(5)s(2)U34.</text>
</comment>
<dbReference type="AlphaFoldDB" id="C0G381"/>
<dbReference type="PANTHER" id="PTHR11806:SF0">
    <property type="entry name" value="PROTEIN MTO1 HOMOLOG, MITOCHONDRIAL"/>
    <property type="match status" value="1"/>
</dbReference>
<evidence type="ECO:0000313" key="14">
    <source>
        <dbReference type="Proteomes" id="UP000003678"/>
    </source>
</evidence>
<keyword evidence="11" id="KW-0963">Cytoplasm</keyword>
<dbReference type="Pfam" id="PF13932">
    <property type="entry name" value="SAM_GIDA_C"/>
    <property type="match status" value="1"/>
</dbReference>
<comment type="subcellular location">
    <subcellularLocation>
        <location evidence="11">Cytoplasm</location>
    </subcellularLocation>
</comment>
<evidence type="ECO:0000256" key="9">
    <source>
        <dbReference type="ARBA" id="ARBA00025948"/>
    </source>
</evidence>
<sequence length="658" mass="72077">MKAIHVKEASFRNGFELRQDEPMSSAEALAFDVIVIGGGHAGYEAASAAARAGARTALVTHRFDTIGVMSCNPAIGGLGKGHLVREIDALDGLMGRVADRAGIQFRLLNRRKGPAVRGPRTQADRKLYRLAMQQMITEQENLTVVEGGAADLVCDGERISGVTLADGRVLKCGAVVLTTGTFLNGLIHIGEKRFPAGRMGEKPALGLSERLLSFGFTLGRLKTGTPPRLDGRTIDWQSLDMQSADEEPVPFSLMTDRITTPQIECGITRTTPETHDIIRANLHRSAMYSGSIEGIGPRYCPSVEDKIVKFGDRDGHQIFLEPEGLDDDTVYPNGISTSLPEDVQLEILKTIPGLEKAVLLQPGYAIEYDFIDPRELKRSLETRKVCGLFLAGQINGTTGYEEAGAQGLLAGLNAARRAAGSEPVILQRTEAYIGVMVDDLTSRGVSEPYRMFTSRAEFRLSLRADNADQRLTPLADEVGILSEERRKRYLTRETALSHARMVTQSLSITPNLAGYYDLRLNQDGVRRSAYDLLSYPDINLDRLIAIWPELASIDPVTREALEIEAQYAVYMERQQSDIAVMEREERLLIPSGLDFDAISGLSNELKQKLKQRKPETIAEAQRVDGMTPAAVALLIAQIRKFGGRQKLAAETLEGKGAA</sequence>
<keyword evidence="6 11" id="KW-0819">tRNA processing</keyword>
<reference evidence="13 14" key="1">
    <citation type="submission" date="2009-03" db="EMBL/GenBank/DDBJ databases">
        <authorList>
            <person name="Setubal J.C."/>
            <person name="Boyle S."/>
            <person name="Crasta O.R."/>
            <person name="Gillespie J.J."/>
            <person name="Kenyon R.W."/>
            <person name="Lu J."/>
            <person name="Mane S."/>
            <person name="Nagrani S."/>
            <person name="Shallom J.M."/>
            <person name="Shallom S."/>
            <person name="Shukla M."/>
            <person name="Snyder E.E."/>
            <person name="Sobral B.W."/>
            <person name="Wattam A.R."/>
            <person name="Will R."/>
            <person name="Williams K."/>
            <person name="Yoo H."/>
            <person name="Bruce D.H."/>
            <person name="Detter C."/>
            <person name="Munk C."/>
            <person name="Brettin T.S."/>
            <person name="Ficht T."/>
        </authorList>
    </citation>
    <scope>NUCLEOTIDE SEQUENCE [LARGE SCALE GENOMIC DNA]</scope>
    <source>
        <strain evidence="13 14">Cudo</strain>
    </source>
</reference>
<dbReference type="Proteomes" id="UP000003678">
    <property type="component" value="Unassembled WGS sequence"/>
</dbReference>
<dbReference type="InterPro" id="IPR044920">
    <property type="entry name" value="MnmG_C_subdom_sf"/>
</dbReference>
<evidence type="ECO:0000256" key="6">
    <source>
        <dbReference type="ARBA" id="ARBA00022694"/>
    </source>
</evidence>
<dbReference type="InterPro" id="IPR004416">
    <property type="entry name" value="MnmG"/>
</dbReference>
<dbReference type="Gene3D" id="3.50.50.60">
    <property type="entry name" value="FAD/NAD(P)-binding domain"/>
    <property type="match status" value="2"/>
</dbReference>
<evidence type="ECO:0000256" key="4">
    <source>
        <dbReference type="ARBA" id="ARBA00020461"/>
    </source>
</evidence>
<accession>C0G381</accession>
<comment type="subunit">
    <text evidence="9 11">Homodimer. Heterotetramer of two MnmE and two MnmG subunits.</text>
</comment>
<dbReference type="Pfam" id="PF01134">
    <property type="entry name" value="GIDA"/>
    <property type="match status" value="1"/>
</dbReference>
<evidence type="ECO:0000256" key="10">
    <source>
        <dbReference type="ARBA" id="ARBA00031800"/>
    </source>
</evidence>
<dbReference type="Pfam" id="PF21680">
    <property type="entry name" value="GIDA_C_1st"/>
    <property type="match status" value="1"/>
</dbReference>
<evidence type="ECO:0000256" key="1">
    <source>
        <dbReference type="ARBA" id="ARBA00001974"/>
    </source>
</evidence>
<evidence type="ECO:0000256" key="8">
    <source>
        <dbReference type="ARBA" id="ARBA00023027"/>
    </source>
</evidence>
<feature type="domain" description="tRNA uridine 5-carboxymethylaminomethyl modification enzyme C-terminal subdomain" evidence="12">
    <location>
        <begin position="565"/>
        <end position="636"/>
    </location>
</feature>
<dbReference type="GO" id="GO:0002098">
    <property type="term" value="P:tRNA wobble uridine modification"/>
    <property type="evidence" value="ECO:0007669"/>
    <property type="project" value="InterPro"/>
</dbReference>
<dbReference type="InterPro" id="IPR036188">
    <property type="entry name" value="FAD/NAD-bd_sf"/>
</dbReference>
<dbReference type="HAMAP" id="MF_00129">
    <property type="entry name" value="MnmG_GidA"/>
    <property type="match status" value="1"/>
</dbReference>
<dbReference type="PROSITE" id="PS01281">
    <property type="entry name" value="GIDA_2"/>
    <property type="match status" value="1"/>
</dbReference>
<dbReference type="InterPro" id="IPR049312">
    <property type="entry name" value="GIDA_C_N"/>
</dbReference>
<dbReference type="Gene3D" id="1.10.10.1800">
    <property type="entry name" value="tRNA uridine 5-carboxymethylaminomethyl modification enzyme MnmG/GidA"/>
    <property type="match status" value="1"/>
</dbReference>
<dbReference type="GO" id="GO:0050660">
    <property type="term" value="F:flavin adenine dinucleotide binding"/>
    <property type="evidence" value="ECO:0007669"/>
    <property type="project" value="UniProtKB-UniRule"/>
</dbReference>
<dbReference type="NCBIfam" id="TIGR00136">
    <property type="entry name" value="mnmG_gidA"/>
    <property type="match status" value="1"/>
</dbReference>
<dbReference type="EMBL" id="ACJD01000001">
    <property type="protein sequence ID" value="EEH15140.1"/>
    <property type="molecule type" value="Genomic_DNA"/>
</dbReference>
<keyword evidence="7 11" id="KW-0274">FAD</keyword>
<dbReference type="InterPro" id="IPR026904">
    <property type="entry name" value="MnmG_C"/>
</dbReference>
<proteinExistence type="inferred from homology"/>
<comment type="cofactor">
    <cofactor evidence="1 11">
        <name>FAD</name>
        <dbReference type="ChEBI" id="CHEBI:57692"/>
    </cofactor>
</comment>
<comment type="caution">
    <text evidence="11">Lacks conserved residue(s) required for the propagation of feature annotation.</text>
</comment>
<evidence type="ECO:0000256" key="11">
    <source>
        <dbReference type="HAMAP-Rule" id="MF_00129"/>
    </source>
</evidence>
<feature type="binding site" evidence="11">
    <location>
        <begin position="296"/>
        <end position="310"/>
    </location>
    <ligand>
        <name>NAD(+)</name>
        <dbReference type="ChEBI" id="CHEBI:57540"/>
    </ligand>
</feature>
<evidence type="ECO:0000313" key="13">
    <source>
        <dbReference type="EMBL" id="EEH15140.1"/>
    </source>
</evidence>
<name>C0G381_9HYPH</name>
<evidence type="ECO:0000256" key="2">
    <source>
        <dbReference type="ARBA" id="ARBA00003717"/>
    </source>
</evidence>
<comment type="caution">
    <text evidence="13">The sequence shown here is derived from an EMBL/GenBank/DDBJ whole genome shotgun (WGS) entry which is preliminary data.</text>
</comment>
<dbReference type="InterPro" id="IPR020595">
    <property type="entry name" value="MnmG-rel_CS"/>
</dbReference>
<gene>
    <name evidence="11" type="primary">mnmG</name>
    <name evidence="11 13" type="synonym">gidA</name>
    <name evidence="13" type="ORF">BCETI_1000041</name>
</gene>
<protein>
    <recommendedName>
        <fullName evidence="4 11">tRNA uridine 5-carboxymethylaminomethyl modification enzyme MnmG</fullName>
    </recommendedName>
    <alternativeName>
        <fullName evidence="10 11">Glucose-inhibited division protein A</fullName>
    </alternativeName>
</protein>
<dbReference type="SMART" id="SM01228">
    <property type="entry name" value="GIDA_assoc_3"/>
    <property type="match status" value="1"/>
</dbReference>
<dbReference type="Gene3D" id="1.10.150.570">
    <property type="entry name" value="GidA associated domain, C-terminal subdomain"/>
    <property type="match status" value="1"/>
</dbReference>
<dbReference type="PROSITE" id="PS01280">
    <property type="entry name" value="GIDA_1"/>
    <property type="match status" value="1"/>
</dbReference>
<dbReference type="FunFam" id="3.50.50.60:FF:000002">
    <property type="entry name" value="tRNA uridine 5-carboxymethylaminomethyl modification enzyme MnmG"/>
    <property type="match status" value="1"/>
</dbReference>
<keyword evidence="8 11" id="KW-0520">NAD</keyword>
<dbReference type="InterPro" id="IPR040131">
    <property type="entry name" value="MnmG_N"/>
</dbReference>
<keyword evidence="5 11" id="KW-0285">Flavoprotein</keyword>
<comment type="similarity">
    <text evidence="3 11">Belongs to the MnmG family.</text>
</comment>
<organism evidence="13 14">
    <name type="scientific">Brucella ceti str. Cudo</name>
    <dbReference type="NCBI Taxonomy" id="595497"/>
    <lineage>
        <taxon>Bacteria</taxon>
        <taxon>Pseudomonadati</taxon>
        <taxon>Pseudomonadota</taxon>
        <taxon>Alphaproteobacteria</taxon>
        <taxon>Hyphomicrobiales</taxon>
        <taxon>Brucellaceae</taxon>
        <taxon>Brucella/Ochrobactrum group</taxon>
        <taxon>Brucella</taxon>
    </lineage>
</organism>
<dbReference type="GO" id="GO:0005829">
    <property type="term" value="C:cytosol"/>
    <property type="evidence" value="ECO:0007669"/>
    <property type="project" value="TreeGrafter"/>
</dbReference>
<dbReference type="InterPro" id="IPR047001">
    <property type="entry name" value="MnmG_C_subdom"/>
</dbReference>
<dbReference type="FunFam" id="3.50.50.60:FF:000145">
    <property type="entry name" value="tRNA uridine 5-carboxymethylaminomethyl modification enzyme"/>
    <property type="match status" value="1"/>
</dbReference>
<feature type="binding site" evidence="11">
    <location>
        <begin position="37"/>
        <end position="42"/>
    </location>
    <ligand>
        <name>FAD</name>
        <dbReference type="ChEBI" id="CHEBI:57692"/>
    </ligand>
</feature>
<evidence type="ECO:0000259" key="12">
    <source>
        <dbReference type="SMART" id="SM01228"/>
    </source>
</evidence>
<dbReference type="PANTHER" id="PTHR11806">
    <property type="entry name" value="GLUCOSE INHIBITED DIVISION PROTEIN A"/>
    <property type="match status" value="1"/>
</dbReference>
<dbReference type="GO" id="GO:0030488">
    <property type="term" value="P:tRNA methylation"/>
    <property type="evidence" value="ECO:0007669"/>
    <property type="project" value="TreeGrafter"/>
</dbReference>
<evidence type="ECO:0000256" key="7">
    <source>
        <dbReference type="ARBA" id="ARBA00022827"/>
    </source>
</evidence>
<dbReference type="InterPro" id="IPR002218">
    <property type="entry name" value="MnmG-rel"/>
</dbReference>